<evidence type="ECO:0000313" key="3">
    <source>
        <dbReference type="Proteomes" id="UP000202259"/>
    </source>
</evidence>
<evidence type="ECO:0000313" key="2">
    <source>
        <dbReference type="EMBL" id="ASP46356.1"/>
    </source>
</evidence>
<proteinExistence type="predicted"/>
<keyword evidence="1" id="KW-0472">Membrane</keyword>
<keyword evidence="1" id="KW-0812">Transmembrane</keyword>
<sequence length="159" mass="18323">MTQPFSYQSSFILDKSHFGECFDESVQVQTPITLYRKGALLMLVGAALVMFSELNPYAAWFIFSLGILEIVSNHYKKSWWVARQMLSKVAKAEIRLDINEDSIHISSFYNDNNMQFSDIELITPTDNGWLISHKNNRHYISNRCLNDSAKAFLHAKISH</sequence>
<dbReference type="KEGG" id="cber:B5D82_00330"/>
<evidence type="ECO:0008006" key="4">
    <source>
        <dbReference type="Google" id="ProtNLM"/>
    </source>
</evidence>
<dbReference type="Proteomes" id="UP000202259">
    <property type="component" value="Chromosome"/>
</dbReference>
<dbReference type="OrthoDB" id="6118195at2"/>
<keyword evidence="3" id="KW-1185">Reference proteome</keyword>
<gene>
    <name evidence="2" type="ORF">B5D82_00330</name>
</gene>
<feature type="transmembrane region" description="Helical" evidence="1">
    <location>
        <begin position="34"/>
        <end position="51"/>
    </location>
</feature>
<dbReference type="EMBL" id="CP020465">
    <property type="protein sequence ID" value="ASP46356.1"/>
    <property type="molecule type" value="Genomic_DNA"/>
</dbReference>
<dbReference type="AlphaFoldDB" id="A0A222G345"/>
<dbReference type="SUPFAM" id="SSF142887">
    <property type="entry name" value="PhtA domain-like"/>
    <property type="match status" value="1"/>
</dbReference>
<dbReference type="InterPro" id="IPR037228">
    <property type="entry name" value="PhtA_dom_sf"/>
</dbReference>
<name>A0A222G345_9GAMM</name>
<protein>
    <recommendedName>
        <fullName evidence="4">YcxB-like protein domain-containing protein</fullName>
    </recommendedName>
</protein>
<keyword evidence="1" id="KW-1133">Transmembrane helix</keyword>
<accession>A0A222G345</accession>
<evidence type="ECO:0000256" key="1">
    <source>
        <dbReference type="SAM" id="Phobius"/>
    </source>
</evidence>
<dbReference type="RefSeq" id="WP_081148279.1">
    <property type="nucleotide sequence ID" value="NZ_CP020465.1"/>
</dbReference>
<organism evidence="2 3">
    <name type="scientific">Cognaticolwellia beringensis</name>
    <dbReference type="NCBI Taxonomy" id="1967665"/>
    <lineage>
        <taxon>Bacteria</taxon>
        <taxon>Pseudomonadati</taxon>
        <taxon>Pseudomonadota</taxon>
        <taxon>Gammaproteobacteria</taxon>
        <taxon>Alteromonadales</taxon>
        <taxon>Colwelliaceae</taxon>
        <taxon>Cognaticolwellia</taxon>
    </lineage>
</organism>
<reference evidence="2 3" key="1">
    <citation type="submission" date="2017-08" db="EMBL/GenBank/DDBJ databases">
        <title>Complete genome of Colwellia sp. NB097-1, a psychrophile bacterium ioslated from Bering Sea.</title>
        <authorList>
            <person name="Chen X."/>
        </authorList>
    </citation>
    <scope>NUCLEOTIDE SEQUENCE [LARGE SCALE GENOMIC DNA]</scope>
    <source>
        <strain evidence="2 3">NB097-1</strain>
    </source>
</reference>